<keyword evidence="2" id="KW-1185">Reference proteome</keyword>
<accession>A0A9W6DF43</accession>
<dbReference type="EMBL" id="BRLB01000001">
    <property type="protein sequence ID" value="GKX28294.1"/>
    <property type="molecule type" value="Genomic_DNA"/>
</dbReference>
<protein>
    <recommendedName>
        <fullName evidence="3">IrrE N-terminal-like domain-containing protein</fullName>
    </recommendedName>
</protein>
<dbReference type="Proteomes" id="UP001144256">
    <property type="component" value="Unassembled WGS sequence"/>
</dbReference>
<evidence type="ECO:0000313" key="2">
    <source>
        <dbReference type="Proteomes" id="UP001144256"/>
    </source>
</evidence>
<organism evidence="1 2">
    <name type="scientific">Vallitalea longa</name>
    <dbReference type="NCBI Taxonomy" id="2936439"/>
    <lineage>
        <taxon>Bacteria</taxon>
        <taxon>Bacillati</taxon>
        <taxon>Bacillota</taxon>
        <taxon>Clostridia</taxon>
        <taxon>Lachnospirales</taxon>
        <taxon>Vallitaleaceae</taxon>
        <taxon>Vallitalea</taxon>
    </lineage>
</organism>
<dbReference type="Gene3D" id="1.10.10.2910">
    <property type="match status" value="1"/>
</dbReference>
<evidence type="ECO:0008006" key="3">
    <source>
        <dbReference type="Google" id="ProtNLM"/>
    </source>
</evidence>
<name>A0A9W6DF43_9FIRM</name>
<evidence type="ECO:0000313" key="1">
    <source>
        <dbReference type="EMBL" id="GKX28294.1"/>
    </source>
</evidence>
<reference evidence="1" key="1">
    <citation type="submission" date="2022-06" db="EMBL/GenBank/DDBJ databases">
        <title>Vallitalea longa sp. nov., an anaerobic bacterium isolated from marine sediment.</title>
        <authorList>
            <person name="Hirano S."/>
            <person name="Terahara T."/>
            <person name="Mori K."/>
            <person name="Hamada M."/>
            <person name="Matsumoto R."/>
            <person name="Kobayashi T."/>
        </authorList>
    </citation>
    <scope>NUCLEOTIDE SEQUENCE</scope>
    <source>
        <strain evidence="1">SH18-1</strain>
    </source>
</reference>
<proteinExistence type="predicted"/>
<comment type="caution">
    <text evidence="1">The sequence shown here is derived from an EMBL/GenBank/DDBJ whole genome shotgun (WGS) entry which is preliminary data.</text>
</comment>
<dbReference type="RefSeq" id="WP_281812434.1">
    <property type="nucleotide sequence ID" value="NZ_BRLB01000001.1"/>
</dbReference>
<dbReference type="AlphaFoldDB" id="A0A9W6DF43"/>
<gene>
    <name evidence="1" type="ORF">SH1V18_07740</name>
</gene>
<sequence>MFKKIGSNNLDEVINMNIIISNEIDIFALDITRRHNKSGLSSHEKLSFDILNRNNLIQTVFDDKHFGGVIITKDKLKIPIINTAQPRVYQYFVAWHEIYHLFYDEEQMDYNHNINIDLNYNERKADYFAACMMLGNIYEYFFSIEDENFIDKIIKCMNAYKAPYKAVLIQLYQDSKIKYNNIKLQKSILEHFDLDLNLIEEFERLELDVELVKPSYVINFGGLDKIIERQIEENPDETYHKDNLVFLKKLREKAQKIKEEITNDN</sequence>